<evidence type="ECO:0000256" key="1">
    <source>
        <dbReference type="ARBA" id="ARBA00022617"/>
    </source>
</evidence>
<dbReference type="PROSITE" id="PS51257">
    <property type="entry name" value="PROKAR_LIPOPROTEIN"/>
    <property type="match status" value="1"/>
</dbReference>
<proteinExistence type="predicted"/>
<protein>
    <submittedName>
        <fullName evidence="7">C-type cytochrome</fullName>
    </submittedName>
</protein>
<reference evidence="7 8" key="1">
    <citation type="submission" date="2019-03" db="EMBL/GenBank/DDBJ databases">
        <title>Ramlibacter henchirensis DSM 14656, whole genome shotgun sequence.</title>
        <authorList>
            <person name="Zhang X."/>
            <person name="Feng G."/>
            <person name="Zhu H."/>
        </authorList>
    </citation>
    <scope>NUCLEOTIDE SEQUENCE [LARGE SCALE GENOMIC DNA]</scope>
    <source>
        <strain evidence="7 8">DSM 14656</strain>
    </source>
</reference>
<dbReference type="RefSeq" id="WP_135263229.1">
    <property type="nucleotide sequence ID" value="NZ_SMLM01000001.1"/>
</dbReference>
<feature type="signal peptide" evidence="5">
    <location>
        <begin position="1"/>
        <end position="25"/>
    </location>
</feature>
<dbReference type="PROSITE" id="PS51007">
    <property type="entry name" value="CYTC"/>
    <property type="match status" value="1"/>
</dbReference>
<evidence type="ECO:0000313" key="8">
    <source>
        <dbReference type="Proteomes" id="UP000298180"/>
    </source>
</evidence>
<organism evidence="7 8">
    <name type="scientific">Ramlibacter henchirensis</name>
    <dbReference type="NCBI Taxonomy" id="204072"/>
    <lineage>
        <taxon>Bacteria</taxon>
        <taxon>Pseudomonadati</taxon>
        <taxon>Pseudomonadota</taxon>
        <taxon>Betaproteobacteria</taxon>
        <taxon>Burkholderiales</taxon>
        <taxon>Comamonadaceae</taxon>
        <taxon>Ramlibacter</taxon>
    </lineage>
</organism>
<evidence type="ECO:0000313" key="7">
    <source>
        <dbReference type="EMBL" id="TFZ07149.1"/>
    </source>
</evidence>
<evidence type="ECO:0000256" key="3">
    <source>
        <dbReference type="ARBA" id="ARBA00023004"/>
    </source>
</evidence>
<dbReference type="InterPro" id="IPR009056">
    <property type="entry name" value="Cyt_c-like_dom"/>
</dbReference>
<dbReference type="GO" id="GO:0009055">
    <property type="term" value="F:electron transfer activity"/>
    <property type="evidence" value="ECO:0007669"/>
    <property type="project" value="InterPro"/>
</dbReference>
<sequence length="128" mass="13729">MRRSDLLSRRIGRLIVLLLAFAAAACSERPQRPRVAGGEPDRGRAAIERYGCAACHTIPGLPSYGANVGPPLLHLAERGYLAGVLPNTPEHLVQWLRDPPSIAPRTAMPNLGVSQAEAADIAAYLYAH</sequence>
<evidence type="ECO:0000259" key="6">
    <source>
        <dbReference type="PROSITE" id="PS51007"/>
    </source>
</evidence>
<comment type="caution">
    <text evidence="7">The sequence shown here is derived from an EMBL/GenBank/DDBJ whole genome shotgun (WGS) entry which is preliminary data.</text>
</comment>
<dbReference type="AlphaFoldDB" id="A0A4Z0CAQ2"/>
<feature type="chain" id="PRO_5021269334" evidence="5">
    <location>
        <begin position="26"/>
        <end position="128"/>
    </location>
</feature>
<dbReference type="InterPro" id="IPR036909">
    <property type="entry name" value="Cyt_c-like_dom_sf"/>
</dbReference>
<feature type="domain" description="Cytochrome c" evidence="6">
    <location>
        <begin position="38"/>
        <end position="128"/>
    </location>
</feature>
<evidence type="ECO:0000256" key="5">
    <source>
        <dbReference type="SAM" id="SignalP"/>
    </source>
</evidence>
<dbReference type="GO" id="GO:0046872">
    <property type="term" value="F:metal ion binding"/>
    <property type="evidence" value="ECO:0007669"/>
    <property type="project" value="UniProtKB-KW"/>
</dbReference>
<dbReference type="Pfam" id="PF00034">
    <property type="entry name" value="Cytochrom_C"/>
    <property type="match status" value="1"/>
</dbReference>
<accession>A0A4Z0CAQ2</accession>
<dbReference type="Proteomes" id="UP000298180">
    <property type="component" value="Unassembled WGS sequence"/>
</dbReference>
<dbReference type="GO" id="GO:0020037">
    <property type="term" value="F:heme binding"/>
    <property type="evidence" value="ECO:0007669"/>
    <property type="project" value="InterPro"/>
</dbReference>
<keyword evidence="5" id="KW-0732">Signal</keyword>
<gene>
    <name evidence="7" type="ORF">EZ313_11200</name>
</gene>
<dbReference type="OrthoDB" id="3540130at2"/>
<evidence type="ECO:0000256" key="2">
    <source>
        <dbReference type="ARBA" id="ARBA00022723"/>
    </source>
</evidence>
<dbReference type="Gene3D" id="1.10.760.10">
    <property type="entry name" value="Cytochrome c-like domain"/>
    <property type="match status" value="1"/>
</dbReference>
<keyword evidence="3 4" id="KW-0408">Iron</keyword>
<dbReference type="EMBL" id="SMLM01000001">
    <property type="protein sequence ID" value="TFZ07149.1"/>
    <property type="molecule type" value="Genomic_DNA"/>
</dbReference>
<keyword evidence="2 4" id="KW-0479">Metal-binding</keyword>
<evidence type="ECO:0000256" key="4">
    <source>
        <dbReference type="PROSITE-ProRule" id="PRU00433"/>
    </source>
</evidence>
<dbReference type="SUPFAM" id="SSF46626">
    <property type="entry name" value="Cytochrome c"/>
    <property type="match status" value="1"/>
</dbReference>
<keyword evidence="1 4" id="KW-0349">Heme</keyword>
<name>A0A4Z0CAQ2_9BURK</name>
<keyword evidence="8" id="KW-1185">Reference proteome</keyword>